<sequence>MGARFSSCAAKAQKAAPDTAAQPPRPCCCTTATCAAAPPAAAATAACRLTITPTADGQNVKISIRAIPAPLKTLQEDNCLVKVQLQESFSPANPIHLILLPTDKAAQGELSHQVAEWMGTPRKEEQEAAAARQELAQAQRPRSPTGRLAVKLSPAHPQQAAQ</sequence>
<gene>
    <name evidence="2" type="ORF">C2E21_8403</name>
</gene>
<evidence type="ECO:0000256" key="1">
    <source>
        <dbReference type="SAM" id="MobiDB-lite"/>
    </source>
</evidence>
<proteinExistence type="predicted"/>
<protein>
    <submittedName>
        <fullName evidence="2">Uncharacterized protein</fullName>
    </submittedName>
</protein>
<dbReference type="OrthoDB" id="10601251at2759"/>
<feature type="region of interest" description="Disordered" evidence="1">
    <location>
        <begin position="119"/>
        <end position="162"/>
    </location>
</feature>
<organism evidence="2 3">
    <name type="scientific">Chlorella sorokiniana</name>
    <name type="common">Freshwater green alga</name>
    <dbReference type="NCBI Taxonomy" id="3076"/>
    <lineage>
        <taxon>Eukaryota</taxon>
        <taxon>Viridiplantae</taxon>
        <taxon>Chlorophyta</taxon>
        <taxon>core chlorophytes</taxon>
        <taxon>Trebouxiophyceae</taxon>
        <taxon>Chlorellales</taxon>
        <taxon>Chlorellaceae</taxon>
        <taxon>Chlorella clade</taxon>
        <taxon>Chlorella</taxon>
    </lineage>
</organism>
<keyword evidence="3" id="KW-1185">Reference proteome</keyword>
<name>A0A2P6TEM7_CHLSO</name>
<comment type="caution">
    <text evidence="2">The sequence shown here is derived from an EMBL/GenBank/DDBJ whole genome shotgun (WGS) entry which is preliminary data.</text>
</comment>
<dbReference type="EMBL" id="LHPG02000020">
    <property type="protein sequence ID" value="PRW21093.1"/>
    <property type="molecule type" value="Genomic_DNA"/>
</dbReference>
<evidence type="ECO:0000313" key="3">
    <source>
        <dbReference type="Proteomes" id="UP000239899"/>
    </source>
</evidence>
<reference evidence="2 3" key="1">
    <citation type="journal article" date="2018" name="Plant J.">
        <title>Genome sequences of Chlorella sorokiniana UTEX 1602 and Micractinium conductrix SAG 241.80: implications to maltose excretion by a green alga.</title>
        <authorList>
            <person name="Arriola M.B."/>
            <person name="Velmurugan N."/>
            <person name="Zhang Y."/>
            <person name="Plunkett M.H."/>
            <person name="Hondzo H."/>
            <person name="Barney B.M."/>
        </authorList>
    </citation>
    <scope>NUCLEOTIDE SEQUENCE [LARGE SCALE GENOMIC DNA]</scope>
    <source>
        <strain evidence="3">UTEX 1602</strain>
    </source>
</reference>
<feature type="compositionally biased region" description="Low complexity" evidence="1">
    <location>
        <begin position="128"/>
        <end position="142"/>
    </location>
</feature>
<accession>A0A2P6TEM7</accession>
<dbReference type="AlphaFoldDB" id="A0A2P6TEM7"/>
<evidence type="ECO:0000313" key="2">
    <source>
        <dbReference type="EMBL" id="PRW21093.1"/>
    </source>
</evidence>
<dbReference type="Proteomes" id="UP000239899">
    <property type="component" value="Unassembled WGS sequence"/>
</dbReference>